<feature type="non-terminal residue" evidence="3">
    <location>
        <position position="1"/>
    </location>
</feature>
<dbReference type="RefSeq" id="WP_236779251.1">
    <property type="nucleotide sequence ID" value="NZ_WSTA01000164.1"/>
</dbReference>
<evidence type="ECO:0000313" key="3">
    <source>
        <dbReference type="EMBL" id="MWC00443.1"/>
    </source>
</evidence>
<comment type="caution">
    <text evidence="3">The sequence shown here is derived from an EMBL/GenBank/DDBJ whole genome shotgun (WGS) entry which is preliminary data.</text>
</comment>
<feature type="transmembrane region" description="Helical" evidence="1">
    <location>
        <begin position="67"/>
        <end position="84"/>
    </location>
</feature>
<dbReference type="InterPro" id="IPR043728">
    <property type="entry name" value="DUF5671"/>
</dbReference>
<evidence type="ECO:0000313" key="4">
    <source>
        <dbReference type="Proteomes" id="UP000438182"/>
    </source>
</evidence>
<feature type="domain" description="DUF5671" evidence="2">
    <location>
        <begin position="26"/>
        <end position="156"/>
    </location>
</feature>
<evidence type="ECO:0000259" key="2">
    <source>
        <dbReference type="Pfam" id="PF18920"/>
    </source>
</evidence>
<keyword evidence="1" id="KW-0472">Membrane</keyword>
<feature type="non-terminal residue" evidence="3">
    <location>
        <position position="207"/>
    </location>
</feature>
<dbReference type="EMBL" id="WSTA01000164">
    <property type="protein sequence ID" value="MWC00443.1"/>
    <property type="molecule type" value="Genomic_DNA"/>
</dbReference>
<reference evidence="3 4" key="1">
    <citation type="submission" date="2019-12" db="EMBL/GenBank/DDBJ databases">
        <authorList>
            <person name="Kim Y.S."/>
        </authorList>
    </citation>
    <scope>NUCLEOTIDE SEQUENCE [LARGE SCALE GENOMIC DNA]</scope>
    <source>
        <strain evidence="3 4">MMS17-SY077</strain>
    </source>
</reference>
<proteinExistence type="predicted"/>
<keyword evidence="4" id="KW-1185">Reference proteome</keyword>
<accession>A0A6I4P3W1</accession>
<gene>
    <name evidence="3" type="ORF">GB864_18055</name>
</gene>
<dbReference type="Proteomes" id="UP000438182">
    <property type="component" value="Unassembled WGS sequence"/>
</dbReference>
<name>A0A6I4P3W1_9MICO</name>
<keyword evidence="1" id="KW-0812">Transmembrane</keyword>
<evidence type="ECO:0000256" key="1">
    <source>
        <dbReference type="SAM" id="Phobius"/>
    </source>
</evidence>
<organism evidence="3 4">
    <name type="scientific">Agromyces seonyuensis</name>
    <dbReference type="NCBI Taxonomy" id="2662446"/>
    <lineage>
        <taxon>Bacteria</taxon>
        <taxon>Bacillati</taxon>
        <taxon>Actinomycetota</taxon>
        <taxon>Actinomycetes</taxon>
        <taxon>Micrococcales</taxon>
        <taxon>Microbacteriaceae</taxon>
        <taxon>Agromyces</taxon>
    </lineage>
</organism>
<dbReference type="AlphaFoldDB" id="A0A6I4P3W1"/>
<feature type="transmembrane region" description="Helical" evidence="1">
    <location>
        <begin position="147"/>
        <end position="166"/>
    </location>
</feature>
<dbReference type="Pfam" id="PF18920">
    <property type="entry name" value="DUF5671"/>
    <property type="match status" value="1"/>
</dbReference>
<protein>
    <recommendedName>
        <fullName evidence="2">DUF5671 domain-containing protein</fullName>
    </recommendedName>
</protein>
<keyword evidence="1" id="KW-1133">Transmembrane helix</keyword>
<sequence>AAALIGAAVWRVHAGIAATRSPAVRRAATLAVAGLGLGAAASGIGVIVNATLAVAANPIAASGTRELLLGGISALVVGGPTWWLQWRPLRRPDPEEAVAVGRRVFLIAVFGASAIVALVALLIVGFRLFDFALDPTSGRVLVDRVRAPLGLLVATGLVFAYHFAVWRRDRAAVAAAAAAGEGTARRVRRIELVVEAPLAEEAARAVA</sequence>
<feature type="transmembrane region" description="Helical" evidence="1">
    <location>
        <begin position="104"/>
        <end position="126"/>
    </location>
</feature>
<feature type="transmembrane region" description="Helical" evidence="1">
    <location>
        <begin position="30"/>
        <end position="55"/>
    </location>
</feature>